<dbReference type="Gene3D" id="1.10.287.110">
    <property type="entry name" value="DnaJ domain"/>
    <property type="match status" value="1"/>
</dbReference>
<keyword evidence="2" id="KW-0812">Transmembrane</keyword>
<accession>A0A662ZJA2</accession>
<proteinExistence type="predicted"/>
<dbReference type="Proteomes" id="UP000243745">
    <property type="component" value="Unassembled WGS sequence"/>
</dbReference>
<dbReference type="AlphaFoldDB" id="A0A662ZJA2"/>
<dbReference type="OrthoDB" id="9782583at2"/>
<keyword evidence="5" id="KW-1185">Reference proteome</keyword>
<dbReference type="EMBL" id="FOXF01000047">
    <property type="protein sequence ID" value="SFP64032.1"/>
    <property type="molecule type" value="Genomic_DNA"/>
</dbReference>
<dbReference type="PRINTS" id="PR00625">
    <property type="entry name" value="JDOMAIN"/>
</dbReference>
<feature type="transmembrane region" description="Helical" evidence="2">
    <location>
        <begin position="12"/>
        <end position="30"/>
    </location>
</feature>
<dbReference type="SMART" id="SM00271">
    <property type="entry name" value="DnaJ"/>
    <property type="match status" value="1"/>
</dbReference>
<dbReference type="CDD" id="cd06257">
    <property type="entry name" value="DnaJ"/>
    <property type="match status" value="1"/>
</dbReference>
<evidence type="ECO:0000256" key="1">
    <source>
        <dbReference type="ARBA" id="ARBA00023186"/>
    </source>
</evidence>
<dbReference type="RefSeq" id="WP_031579967.1">
    <property type="nucleotide sequence ID" value="NZ_FOXF01000047.1"/>
</dbReference>
<feature type="domain" description="J" evidence="3">
    <location>
        <begin position="232"/>
        <end position="298"/>
    </location>
</feature>
<dbReference type="SUPFAM" id="SSF46565">
    <property type="entry name" value="Chaperone J-domain"/>
    <property type="match status" value="1"/>
</dbReference>
<protein>
    <submittedName>
        <fullName evidence="4">DnaJ domain-containing protein</fullName>
    </submittedName>
</protein>
<dbReference type="PROSITE" id="PS50076">
    <property type="entry name" value="DNAJ_2"/>
    <property type="match status" value="1"/>
</dbReference>
<keyword evidence="2" id="KW-0472">Membrane</keyword>
<organism evidence="4 5">
    <name type="scientific">Ruminobacter amylophilus</name>
    <dbReference type="NCBI Taxonomy" id="867"/>
    <lineage>
        <taxon>Bacteria</taxon>
        <taxon>Pseudomonadati</taxon>
        <taxon>Pseudomonadota</taxon>
        <taxon>Gammaproteobacteria</taxon>
        <taxon>Aeromonadales</taxon>
        <taxon>Succinivibrionaceae</taxon>
        <taxon>Ruminobacter</taxon>
    </lineage>
</organism>
<keyword evidence="2" id="KW-1133">Transmembrane helix</keyword>
<evidence type="ECO:0000313" key="5">
    <source>
        <dbReference type="Proteomes" id="UP000243745"/>
    </source>
</evidence>
<feature type="transmembrane region" description="Helical" evidence="2">
    <location>
        <begin position="36"/>
        <end position="51"/>
    </location>
</feature>
<dbReference type="InterPro" id="IPR029024">
    <property type="entry name" value="TerB-like"/>
</dbReference>
<reference evidence="4 5" key="1">
    <citation type="submission" date="2016-10" db="EMBL/GenBank/DDBJ databases">
        <authorList>
            <person name="Varghese N."/>
            <person name="Submissions S."/>
        </authorList>
    </citation>
    <scope>NUCLEOTIDE SEQUENCE [LARGE SCALE GENOMIC DNA]</scope>
    <source>
        <strain evidence="4 5">DSM 1361</strain>
    </source>
</reference>
<sequence length="298" mass="34461">MSDVVMQVAKRAYTLIFVIITAFISCYFMIDTPMPAIILVGVAWILGATLDKKYNPANKRPEYTEEQKRVFNASKFILAGYISHNSRAKPNQLEKILKTLDDLADSEEDKAFFEEQFNIGRTVGFDPTDTCVKLRAAINDDEVYRHRLLEFLVYVVFIDGVMTIEEKNRLSRVAERMAIPLFKLEKYIRQNKAISEFENFISTLGTRQKYAEAQITTSSYNRGYVPHDEISNSLEVFGLTKKASINDVRSAYLKMMKKYHPDRLASRGLSPDMIKLYSEKTKVIQKAYEILKKYYESR</sequence>
<dbReference type="InterPro" id="IPR001623">
    <property type="entry name" value="DnaJ_domain"/>
</dbReference>
<keyword evidence="1" id="KW-0143">Chaperone</keyword>
<dbReference type="SUPFAM" id="SSF158682">
    <property type="entry name" value="TerB-like"/>
    <property type="match status" value="1"/>
</dbReference>
<evidence type="ECO:0000313" key="4">
    <source>
        <dbReference type="EMBL" id="SFP64032.1"/>
    </source>
</evidence>
<gene>
    <name evidence="4" type="ORF">SAMN02910344_01941</name>
</gene>
<name>A0A662ZJA2_9GAMM</name>
<evidence type="ECO:0000259" key="3">
    <source>
        <dbReference type="PROSITE" id="PS50076"/>
    </source>
</evidence>
<dbReference type="InterPro" id="IPR036869">
    <property type="entry name" value="J_dom_sf"/>
</dbReference>
<evidence type="ECO:0000256" key="2">
    <source>
        <dbReference type="SAM" id="Phobius"/>
    </source>
</evidence>
<dbReference type="Pfam" id="PF00226">
    <property type="entry name" value="DnaJ"/>
    <property type="match status" value="1"/>
</dbReference>